<evidence type="ECO:0000313" key="1">
    <source>
        <dbReference type="EMBL" id="MCW7527940.1"/>
    </source>
</evidence>
<gene>
    <name evidence="1" type="ORF">ND861_16405</name>
    <name evidence="2" type="ORF">ND862_16225</name>
</gene>
<evidence type="ECO:0000313" key="4">
    <source>
        <dbReference type="Proteomes" id="UP001208912"/>
    </source>
</evidence>
<proteinExistence type="predicted"/>
<organism evidence="2 3">
    <name type="scientific">Leptospira soteropolitanensis</name>
    <dbReference type="NCBI Taxonomy" id="2950025"/>
    <lineage>
        <taxon>Bacteria</taxon>
        <taxon>Pseudomonadati</taxon>
        <taxon>Spirochaetota</taxon>
        <taxon>Spirochaetia</taxon>
        <taxon>Leptospirales</taxon>
        <taxon>Leptospiraceae</taxon>
        <taxon>Leptospira</taxon>
    </lineage>
</organism>
<dbReference type="PROSITE" id="PS51257">
    <property type="entry name" value="PROKAR_LIPOPROTEIN"/>
    <property type="match status" value="1"/>
</dbReference>
<dbReference type="Proteomes" id="UP001208540">
    <property type="component" value="Unassembled WGS sequence"/>
</dbReference>
<evidence type="ECO:0000313" key="2">
    <source>
        <dbReference type="EMBL" id="MCW7531766.1"/>
    </source>
</evidence>
<dbReference type="RefSeq" id="WP_265353041.1">
    <property type="nucleotide sequence ID" value="NZ_JAMQPL010000009.1"/>
</dbReference>
<reference evidence="2 4" key="1">
    <citation type="submission" date="2022-06" db="EMBL/GenBank/DDBJ databases">
        <title>Leptospira isolates from biofilms formed at urban environments.</title>
        <authorList>
            <person name="Ribeiro P.S."/>
            <person name="Sousa T."/>
            <person name="Carvalho N."/>
            <person name="Aburjaile F."/>
            <person name="Neves F."/>
            <person name="Oliveira D."/>
            <person name="Blanco L."/>
            <person name="Lima J."/>
            <person name="Costa F."/>
            <person name="Brenig B."/>
            <person name="Soares S."/>
            <person name="Ramos R."/>
            <person name="Goes-Neto A."/>
            <person name="Matiuzzi M."/>
            <person name="Azevedo V."/>
            <person name="Ristow P."/>
        </authorList>
    </citation>
    <scope>NUCLEOTIDE SEQUENCE</scope>
    <source>
        <strain evidence="1 4">VSF19</strain>
        <strain evidence="2">VSF20</strain>
    </source>
</reference>
<name>A0AAW5VN87_9LEPT</name>
<dbReference type="EMBL" id="JAMQPM010000009">
    <property type="protein sequence ID" value="MCW7527940.1"/>
    <property type="molecule type" value="Genomic_DNA"/>
</dbReference>
<accession>A0AAW5VN87</accession>
<evidence type="ECO:0000313" key="3">
    <source>
        <dbReference type="Proteomes" id="UP001208540"/>
    </source>
</evidence>
<dbReference type="AlphaFoldDB" id="A0AAW5VN87"/>
<dbReference type="Proteomes" id="UP001208912">
    <property type="component" value="Unassembled WGS sequence"/>
</dbReference>
<sequence length="237" mass="25794">MQKQHFTLCFCLAFLLFSCKNPFTENSCDPNGKQFIDTLLLKWATSDASPTCGKIYVPSVQKEILEYSIPSLGVYGIITENKIVITSESIVSISSYIANFKTNGVSVTVNGIEQISGITSNPFTAPLKYIVTGVDGSTNEYTVQMVAPRILGSGSLRLWFKADQLTLNDGDPIASWSDLSGHGNHISQVNTTQRPVIRMNQVNGYPIAEFRSSTVSRMNLSGGIGLYVNNSGSVFLS</sequence>
<comment type="caution">
    <text evidence="2">The sequence shown here is derived from an EMBL/GenBank/DDBJ whole genome shotgun (WGS) entry which is preliminary data.</text>
</comment>
<dbReference type="Gene3D" id="2.60.40.2340">
    <property type="match status" value="1"/>
</dbReference>
<keyword evidence="4" id="KW-1185">Reference proteome</keyword>
<dbReference type="EMBL" id="JAMQPL010000009">
    <property type="protein sequence ID" value="MCW7531766.1"/>
    <property type="molecule type" value="Genomic_DNA"/>
</dbReference>
<protein>
    <submittedName>
        <fullName evidence="2">DUF5018 domain-containing protein</fullName>
    </submittedName>
</protein>